<comment type="caution">
    <text evidence="2">The sequence shown here is derived from an EMBL/GenBank/DDBJ whole genome shotgun (WGS) entry which is preliminary data.</text>
</comment>
<organism evidence="2 3">
    <name type="scientific">Paraglaciecola chathamensis</name>
    <dbReference type="NCBI Taxonomy" id="368405"/>
    <lineage>
        <taxon>Bacteria</taxon>
        <taxon>Pseudomonadati</taxon>
        <taxon>Pseudomonadota</taxon>
        <taxon>Gammaproteobacteria</taxon>
        <taxon>Alteromonadales</taxon>
        <taxon>Alteromonadaceae</taxon>
        <taxon>Paraglaciecola</taxon>
    </lineage>
</organism>
<gene>
    <name evidence="2" type="ORF">GCM10011274_35750</name>
</gene>
<dbReference type="Proteomes" id="UP000622604">
    <property type="component" value="Unassembled WGS sequence"/>
</dbReference>
<dbReference type="RefSeq" id="WP_191866800.1">
    <property type="nucleotide sequence ID" value="NZ_BMZC01000011.1"/>
</dbReference>
<accession>A0A8H9IJ00</accession>
<dbReference type="AlphaFoldDB" id="A0A8H9IJ00"/>
<feature type="chain" id="PRO_5034396510" description="PEP-CTERM sorting domain-containing protein" evidence="1">
    <location>
        <begin position="23"/>
        <end position="249"/>
    </location>
</feature>
<keyword evidence="1" id="KW-0732">Signal</keyword>
<proteinExistence type="predicted"/>
<evidence type="ECO:0000256" key="1">
    <source>
        <dbReference type="SAM" id="SignalP"/>
    </source>
</evidence>
<feature type="signal peptide" evidence="1">
    <location>
        <begin position="1"/>
        <end position="22"/>
    </location>
</feature>
<reference evidence="2" key="2">
    <citation type="submission" date="2020-09" db="EMBL/GenBank/DDBJ databases">
        <authorList>
            <person name="Sun Q."/>
            <person name="Kim S."/>
        </authorList>
    </citation>
    <scope>NUCLEOTIDE SEQUENCE</scope>
    <source>
        <strain evidence="2">KCTC 32337</strain>
    </source>
</reference>
<sequence length="249" mass="26937">MNKKIIFLTLLSFLIFPVITQASVVPIGTAADATLAFDDLSSYISATQQTDSFMMGAQSSQVNNGLLSGNNPISAVMNDPIFINSSLDAENSGVDFEYVRYFFEVNLNNASADSTAEFVFDYRISQQVSASASDPLVDDAFVDSAFALLDDTNQEFLFRTISSELNTGPQTSNDSGTFSFLLNAGESLSFGGYYESNLYSFGEAAFSALTNAELTLSSVNITTNNVSAPGHLALMFMFSSLMLVKRRRA</sequence>
<evidence type="ECO:0000313" key="3">
    <source>
        <dbReference type="Proteomes" id="UP000622604"/>
    </source>
</evidence>
<protein>
    <recommendedName>
        <fullName evidence="4">PEP-CTERM sorting domain-containing protein</fullName>
    </recommendedName>
</protein>
<dbReference type="EMBL" id="BMZC01000011">
    <property type="protein sequence ID" value="GGZ74242.1"/>
    <property type="molecule type" value="Genomic_DNA"/>
</dbReference>
<reference evidence="2" key="1">
    <citation type="journal article" date="2014" name="Int. J. Syst. Evol. Microbiol.">
        <title>Complete genome sequence of Corynebacterium casei LMG S-19264T (=DSM 44701T), isolated from a smear-ripened cheese.</title>
        <authorList>
            <consortium name="US DOE Joint Genome Institute (JGI-PGF)"/>
            <person name="Walter F."/>
            <person name="Albersmeier A."/>
            <person name="Kalinowski J."/>
            <person name="Ruckert C."/>
        </authorList>
    </citation>
    <scope>NUCLEOTIDE SEQUENCE</scope>
    <source>
        <strain evidence="2">KCTC 32337</strain>
    </source>
</reference>
<name>A0A8H9IJ00_9ALTE</name>
<evidence type="ECO:0008006" key="4">
    <source>
        <dbReference type="Google" id="ProtNLM"/>
    </source>
</evidence>
<evidence type="ECO:0000313" key="2">
    <source>
        <dbReference type="EMBL" id="GGZ74242.1"/>
    </source>
</evidence>